<dbReference type="SUPFAM" id="SSF47823">
    <property type="entry name" value="lambda integrase-like, N-terminal domain"/>
    <property type="match status" value="1"/>
</dbReference>
<dbReference type="InterPro" id="IPR013762">
    <property type="entry name" value="Integrase-like_cat_sf"/>
</dbReference>
<protein>
    <recommendedName>
        <fullName evidence="3">Integrase SAM-like N-terminal domain-containing protein</fullName>
    </recommendedName>
</protein>
<dbReference type="Gene3D" id="1.10.443.10">
    <property type="entry name" value="Intergrase catalytic core"/>
    <property type="match status" value="1"/>
</dbReference>
<feature type="domain" description="Integrase SAM-like N-terminal" evidence="3">
    <location>
        <begin position="309"/>
        <end position="378"/>
    </location>
</feature>
<dbReference type="GO" id="GO:0003677">
    <property type="term" value="F:DNA binding"/>
    <property type="evidence" value="ECO:0007669"/>
    <property type="project" value="UniProtKB-KW"/>
</dbReference>
<evidence type="ECO:0000313" key="5">
    <source>
        <dbReference type="Proteomes" id="UP000683360"/>
    </source>
</evidence>
<dbReference type="InterPro" id="IPR010998">
    <property type="entry name" value="Integrase_recombinase_N"/>
</dbReference>
<sequence>MEISELEKQLKELQIESKKAHLRQQIEKEKESLRTIHRSALTLPEGLQPSSLQQHSATGEPINFSQPNKEQSALQILSFIWPEPVEQFQTFTLGGEVEFRVGKKKTLDKVTIEEWGYANIRIMQELLKQKRLSNIQGYLNYTADIYRLAARNVWYSVLLYDKEYRQKQADELFEWGIYRQDLRDFQLVSKRDNPTFRAFSEASVGASKVIEDTMFNCNRGLHLLIRTLRELGYNINWSKVEGPAQRITFLGIIIDTRELTLTMPPEKQSDFYNLLLSFQKRKRASIKQIQSLCDGASRPLDLEITVGRLKTKGWAESTSGTYRTHLKTYVQFCEEYEFKAVPCDEKTVEFYVAYLVDKKHFAYSSIRSYINIISILHKMHNLQDPISNSWNIKHLLTGVKRELGTNQSCKAPVTPELLLSMKKVLDMSNHNNIVFWAACLTGFFGFLRPNNFLVKGTFNPEFNLRRIDVLPCSWGMLVRLKVIKTLQFRSKPIEVVLPHLYSHPLCPVTAMSKVLALVGEPLDPLFRLSDTSCLTYTVFLNAFRFTLQLMKLDHLSYGGHSFRRGAATWGSKVGLSDDDIKLLGYWSSDCFSRYIDCDMDKRLKAISTFSTLLPR</sequence>
<comment type="caution">
    <text evidence="4">The sequence shown here is derived from an EMBL/GenBank/DDBJ whole genome shotgun (WGS) entry which is preliminary data.</text>
</comment>
<evidence type="ECO:0000256" key="1">
    <source>
        <dbReference type="ARBA" id="ARBA00023125"/>
    </source>
</evidence>
<dbReference type="OrthoDB" id="6154298at2759"/>
<dbReference type="EMBL" id="CAJPWZ010000153">
    <property type="protein sequence ID" value="CAG2187064.1"/>
    <property type="molecule type" value="Genomic_DNA"/>
</dbReference>
<accession>A0A8S3PVQ4</accession>
<evidence type="ECO:0000259" key="3">
    <source>
        <dbReference type="Pfam" id="PF13495"/>
    </source>
</evidence>
<reference evidence="4" key="1">
    <citation type="submission" date="2021-03" db="EMBL/GenBank/DDBJ databases">
        <authorList>
            <person name="Bekaert M."/>
        </authorList>
    </citation>
    <scope>NUCLEOTIDE SEQUENCE</scope>
</reference>
<dbReference type="GO" id="GO:0015074">
    <property type="term" value="P:DNA integration"/>
    <property type="evidence" value="ECO:0007669"/>
    <property type="project" value="InterPro"/>
</dbReference>
<organism evidence="4 5">
    <name type="scientific">Mytilus edulis</name>
    <name type="common">Blue mussel</name>
    <dbReference type="NCBI Taxonomy" id="6550"/>
    <lineage>
        <taxon>Eukaryota</taxon>
        <taxon>Metazoa</taxon>
        <taxon>Spiralia</taxon>
        <taxon>Lophotrochozoa</taxon>
        <taxon>Mollusca</taxon>
        <taxon>Bivalvia</taxon>
        <taxon>Autobranchia</taxon>
        <taxon>Pteriomorphia</taxon>
        <taxon>Mytilida</taxon>
        <taxon>Mytiloidea</taxon>
        <taxon>Mytilidae</taxon>
        <taxon>Mytilinae</taxon>
        <taxon>Mytilus</taxon>
    </lineage>
</organism>
<dbReference type="InterPro" id="IPR052925">
    <property type="entry name" value="Phage_Integrase-like_Recomb"/>
</dbReference>
<dbReference type="GO" id="GO:0006310">
    <property type="term" value="P:DNA recombination"/>
    <property type="evidence" value="ECO:0007669"/>
    <property type="project" value="UniProtKB-KW"/>
</dbReference>
<dbReference type="Gene3D" id="1.10.150.130">
    <property type="match status" value="1"/>
</dbReference>
<dbReference type="Pfam" id="PF13495">
    <property type="entry name" value="Phage_int_SAM_4"/>
    <property type="match status" value="1"/>
</dbReference>
<evidence type="ECO:0000313" key="4">
    <source>
        <dbReference type="EMBL" id="CAG2187064.1"/>
    </source>
</evidence>
<keyword evidence="5" id="KW-1185">Reference proteome</keyword>
<dbReference type="PANTHER" id="PTHR34605:SF5">
    <property type="entry name" value="INTEGRASE_RECOMBINASE XERD HOMOLOG"/>
    <property type="match status" value="1"/>
</dbReference>
<name>A0A8S3PVQ4_MYTED</name>
<keyword evidence="1" id="KW-0238">DNA-binding</keyword>
<dbReference type="AlphaFoldDB" id="A0A8S3PVQ4"/>
<dbReference type="PANTHER" id="PTHR34605">
    <property type="entry name" value="PHAGE_INTEGRASE DOMAIN-CONTAINING PROTEIN"/>
    <property type="match status" value="1"/>
</dbReference>
<dbReference type="InterPro" id="IPR004107">
    <property type="entry name" value="Integrase_SAM-like_N"/>
</dbReference>
<dbReference type="Proteomes" id="UP000683360">
    <property type="component" value="Unassembled WGS sequence"/>
</dbReference>
<keyword evidence="2" id="KW-0233">DNA recombination</keyword>
<gene>
    <name evidence="4" type="ORF">MEDL_2547</name>
</gene>
<dbReference type="SUPFAM" id="SSF56349">
    <property type="entry name" value="DNA breaking-rejoining enzymes"/>
    <property type="match status" value="1"/>
</dbReference>
<dbReference type="InterPro" id="IPR011010">
    <property type="entry name" value="DNA_brk_join_enz"/>
</dbReference>
<proteinExistence type="predicted"/>
<evidence type="ECO:0000256" key="2">
    <source>
        <dbReference type="ARBA" id="ARBA00023172"/>
    </source>
</evidence>